<protein>
    <submittedName>
        <fullName evidence="2">Uncharacterized protein</fullName>
    </submittedName>
</protein>
<comment type="caution">
    <text evidence="2">The sequence shown here is derived from an EMBL/GenBank/DDBJ whole genome shotgun (WGS) entry which is preliminary data.</text>
</comment>
<feature type="region of interest" description="Disordered" evidence="1">
    <location>
        <begin position="1"/>
        <end position="28"/>
    </location>
</feature>
<dbReference type="EMBL" id="JAWDGP010004062">
    <property type="protein sequence ID" value="KAK3768324.1"/>
    <property type="molecule type" value="Genomic_DNA"/>
</dbReference>
<organism evidence="2 3">
    <name type="scientific">Elysia crispata</name>
    <name type="common">lettuce slug</name>
    <dbReference type="NCBI Taxonomy" id="231223"/>
    <lineage>
        <taxon>Eukaryota</taxon>
        <taxon>Metazoa</taxon>
        <taxon>Spiralia</taxon>
        <taxon>Lophotrochozoa</taxon>
        <taxon>Mollusca</taxon>
        <taxon>Gastropoda</taxon>
        <taxon>Heterobranchia</taxon>
        <taxon>Euthyneura</taxon>
        <taxon>Panpulmonata</taxon>
        <taxon>Sacoglossa</taxon>
        <taxon>Placobranchoidea</taxon>
        <taxon>Plakobranchidae</taxon>
        <taxon>Elysia</taxon>
    </lineage>
</organism>
<dbReference type="Proteomes" id="UP001283361">
    <property type="component" value="Unassembled WGS sequence"/>
</dbReference>
<name>A0AAE0ZF80_9GAST</name>
<gene>
    <name evidence="2" type="ORF">RRG08_031116</name>
</gene>
<evidence type="ECO:0000313" key="3">
    <source>
        <dbReference type="Proteomes" id="UP001283361"/>
    </source>
</evidence>
<sequence>MGRDGSGQETERNSIKLSLGLTDRSPHPPHMIGWTGGCHGSGLMLTVIACELHSRVSRLLPGVMEISARKDVTVIGLAGIGDRV</sequence>
<evidence type="ECO:0000313" key="2">
    <source>
        <dbReference type="EMBL" id="KAK3768324.1"/>
    </source>
</evidence>
<evidence type="ECO:0000256" key="1">
    <source>
        <dbReference type="SAM" id="MobiDB-lite"/>
    </source>
</evidence>
<accession>A0AAE0ZF80</accession>
<dbReference type="AlphaFoldDB" id="A0AAE0ZF80"/>
<keyword evidence="3" id="KW-1185">Reference proteome</keyword>
<proteinExistence type="predicted"/>
<reference evidence="2" key="1">
    <citation type="journal article" date="2023" name="G3 (Bethesda)">
        <title>A reference genome for the long-term kleptoplast-retaining sea slug Elysia crispata morphotype clarki.</title>
        <authorList>
            <person name="Eastman K.E."/>
            <person name="Pendleton A.L."/>
            <person name="Shaikh M.A."/>
            <person name="Suttiyut T."/>
            <person name="Ogas R."/>
            <person name="Tomko P."/>
            <person name="Gavelis G."/>
            <person name="Widhalm J.R."/>
            <person name="Wisecaver J.H."/>
        </authorList>
    </citation>
    <scope>NUCLEOTIDE SEQUENCE</scope>
    <source>
        <strain evidence="2">ECLA1</strain>
    </source>
</reference>